<evidence type="ECO:0000256" key="1">
    <source>
        <dbReference type="SAM" id="MobiDB-lite"/>
    </source>
</evidence>
<dbReference type="RefSeq" id="XP_003837583.1">
    <property type="nucleotide sequence ID" value="XM_003837535.1"/>
</dbReference>
<feature type="region of interest" description="Disordered" evidence="1">
    <location>
        <begin position="420"/>
        <end position="440"/>
    </location>
</feature>
<dbReference type="GeneID" id="13285134"/>
<proteinExistence type="predicted"/>
<dbReference type="Proteomes" id="UP000002668">
    <property type="component" value="Genome"/>
</dbReference>
<dbReference type="HOGENOM" id="CLU_511975_0_0_1"/>
<name>E4ZRE9_LEPMJ</name>
<evidence type="ECO:0000313" key="3">
    <source>
        <dbReference type="Proteomes" id="UP000002668"/>
    </source>
</evidence>
<reference evidence="3" key="1">
    <citation type="journal article" date="2011" name="Nat. Commun.">
        <title>Effector diversification within compartments of the Leptosphaeria maculans genome affected by Repeat-Induced Point mutations.</title>
        <authorList>
            <person name="Rouxel T."/>
            <person name="Grandaubert J."/>
            <person name="Hane J.K."/>
            <person name="Hoede C."/>
            <person name="van de Wouw A.P."/>
            <person name="Couloux A."/>
            <person name="Dominguez V."/>
            <person name="Anthouard V."/>
            <person name="Bally P."/>
            <person name="Bourras S."/>
            <person name="Cozijnsen A.J."/>
            <person name="Ciuffetti L.M."/>
            <person name="Degrave A."/>
            <person name="Dilmaghani A."/>
            <person name="Duret L."/>
            <person name="Fudal I."/>
            <person name="Goodwin S.B."/>
            <person name="Gout L."/>
            <person name="Glaser N."/>
            <person name="Linglin J."/>
            <person name="Kema G.H.J."/>
            <person name="Lapalu N."/>
            <person name="Lawrence C.B."/>
            <person name="May K."/>
            <person name="Meyer M."/>
            <person name="Ollivier B."/>
            <person name="Poulain J."/>
            <person name="Schoch C.L."/>
            <person name="Simon A."/>
            <person name="Spatafora J.W."/>
            <person name="Stachowiak A."/>
            <person name="Turgeon B.G."/>
            <person name="Tyler B.M."/>
            <person name="Vincent D."/>
            <person name="Weissenbach J."/>
            <person name="Amselem J."/>
            <person name="Quesneville H."/>
            <person name="Oliver R.P."/>
            <person name="Wincker P."/>
            <person name="Balesdent M.-H."/>
            <person name="Howlett B.J."/>
        </authorList>
    </citation>
    <scope>NUCLEOTIDE SEQUENCE [LARGE SCALE GENOMIC DNA]</scope>
    <source>
        <strain evidence="3">JN3 / isolate v23.1.3 / race Av1-4-5-6-7-8</strain>
    </source>
</reference>
<feature type="region of interest" description="Disordered" evidence="1">
    <location>
        <begin position="205"/>
        <end position="237"/>
    </location>
</feature>
<gene>
    <name evidence="2" type="ORF">LEMA_P038170.1</name>
</gene>
<organism evidence="3">
    <name type="scientific">Leptosphaeria maculans (strain JN3 / isolate v23.1.3 / race Av1-4-5-6-7-8)</name>
    <name type="common">Blackleg fungus</name>
    <name type="synonym">Phoma lingam</name>
    <dbReference type="NCBI Taxonomy" id="985895"/>
    <lineage>
        <taxon>Eukaryota</taxon>
        <taxon>Fungi</taxon>
        <taxon>Dikarya</taxon>
        <taxon>Ascomycota</taxon>
        <taxon>Pezizomycotina</taxon>
        <taxon>Dothideomycetes</taxon>
        <taxon>Pleosporomycetidae</taxon>
        <taxon>Pleosporales</taxon>
        <taxon>Pleosporineae</taxon>
        <taxon>Leptosphaeriaceae</taxon>
        <taxon>Plenodomus</taxon>
        <taxon>Plenodomus lingam/Leptosphaeria maculans species complex</taxon>
    </lineage>
</organism>
<feature type="compositionally biased region" description="Basic and acidic residues" evidence="1">
    <location>
        <begin position="221"/>
        <end position="237"/>
    </location>
</feature>
<evidence type="ECO:0000313" key="2">
    <source>
        <dbReference type="EMBL" id="CBX94143.1"/>
    </source>
</evidence>
<feature type="compositionally biased region" description="Low complexity" evidence="1">
    <location>
        <begin position="77"/>
        <end position="87"/>
    </location>
</feature>
<accession>E4ZRE9</accession>
<dbReference type="EMBL" id="FP929116">
    <property type="protein sequence ID" value="CBX94143.1"/>
    <property type="molecule type" value="Genomic_DNA"/>
</dbReference>
<feature type="region of interest" description="Disordered" evidence="1">
    <location>
        <begin position="125"/>
        <end position="157"/>
    </location>
</feature>
<feature type="region of interest" description="Disordered" evidence="1">
    <location>
        <begin position="512"/>
        <end position="532"/>
    </location>
</feature>
<feature type="region of interest" description="Disordered" evidence="1">
    <location>
        <begin position="64"/>
        <end position="89"/>
    </location>
</feature>
<dbReference type="AlphaFoldDB" id="E4ZRE9"/>
<dbReference type="VEuPathDB" id="FungiDB:LEMA_P038170.1"/>
<protein>
    <submittedName>
        <fullName evidence="2">Predicted protein</fullName>
    </submittedName>
</protein>
<dbReference type="InParanoid" id="E4ZRE9"/>
<sequence length="532" mass="59691">MSKRTAQSPLVKDESSKKLKVDTCVQLQHFTAASEASSPKSPLSNVAITREGFASPLITNISRNSLVKKSPTKKTPAKQAAPKKSATGAAPIADVFEAWTPPQPEIPDPSPHWGVVPTMRRLNNDENSRLVPDPLPHPDQPSARTSNGATNPPMWEDLGARFQRGSRYIKYTSVTVPDNADDLPETIDQEELLQIRLIDMRPKSTVDRNPRRVPMTYHYGDGQKDETGEKGKLGRKPKDWGNKQAIKCLNDRRTQAIGRITMDNAWTCQEREYLAELFEEFPNASIWEITARHNSRFLGEFMGGTGGLNYSYLSSGRTVESVRNQYMTYKPAYDRGKAPTGIRPSHNHSLEAKEAAQKWKGKVAKKFGSPDKKLEEAFDAAEETKPSKQEAETHQEIVKQTGDELLELAGYEDWYHSHQPTVHTPSQTSTPPTWDSPQPTATNQVAVIETKVKTEHQVIEEAVAEDQRFEHVTTQTVVETVTEAVESEQAAPMVEPERKRTASEVYIEKMQAISDDYDADDDYYDAEEEEEL</sequence>
<dbReference type="eggNOG" id="ENOG502R8BK">
    <property type="taxonomic scope" value="Eukaryota"/>
</dbReference>
<keyword evidence="3" id="KW-1185">Reference proteome</keyword>
<feature type="compositionally biased region" description="Acidic residues" evidence="1">
    <location>
        <begin position="515"/>
        <end position="532"/>
    </location>
</feature>
<dbReference type="OrthoDB" id="3786150at2759"/>